<evidence type="ECO:0000313" key="2">
    <source>
        <dbReference type="EMBL" id="MFD2569895.1"/>
    </source>
</evidence>
<dbReference type="Proteomes" id="UP001597469">
    <property type="component" value="Unassembled WGS sequence"/>
</dbReference>
<reference evidence="3" key="1">
    <citation type="journal article" date="2019" name="Int. J. Syst. Evol. Microbiol.">
        <title>The Global Catalogue of Microorganisms (GCM) 10K type strain sequencing project: providing services to taxonomists for standard genome sequencing and annotation.</title>
        <authorList>
            <consortium name="The Broad Institute Genomics Platform"/>
            <consortium name="The Broad Institute Genome Sequencing Center for Infectious Disease"/>
            <person name="Wu L."/>
            <person name="Ma J."/>
        </authorList>
    </citation>
    <scope>NUCLEOTIDE SEQUENCE [LARGE SCALE GENOMIC DNA]</scope>
    <source>
        <strain evidence="3">KCTC 42805</strain>
    </source>
</reference>
<dbReference type="EMBL" id="JBHULN010000002">
    <property type="protein sequence ID" value="MFD2569895.1"/>
    <property type="molecule type" value="Genomic_DNA"/>
</dbReference>
<dbReference type="RefSeq" id="WP_381519707.1">
    <property type="nucleotide sequence ID" value="NZ_JBHULN010000002.1"/>
</dbReference>
<proteinExistence type="predicted"/>
<sequence length="112" mass="12247">MTINTTSLHTLSAWAGLCLLVLASSCEKPVDAGKNTDGLPSGRQALLTLCNPPIPGAINAPIEGSNLYQANRVELLLRNRRLFGELGKMIFVFSQYVSYYSILITSDRKAYL</sequence>
<feature type="chain" id="PRO_5046676481" evidence="1">
    <location>
        <begin position="24"/>
        <end position="112"/>
    </location>
</feature>
<comment type="caution">
    <text evidence="2">The sequence shown here is derived from an EMBL/GenBank/DDBJ whole genome shotgun (WGS) entry which is preliminary data.</text>
</comment>
<feature type="signal peptide" evidence="1">
    <location>
        <begin position="1"/>
        <end position="23"/>
    </location>
</feature>
<keyword evidence="1" id="KW-0732">Signal</keyword>
<evidence type="ECO:0000313" key="3">
    <source>
        <dbReference type="Proteomes" id="UP001597469"/>
    </source>
</evidence>
<evidence type="ECO:0000256" key="1">
    <source>
        <dbReference type="SAM" id="SignalP"/>
    </source>
</evidence>
<organism evidence="2 3">
    <name type="scientific">Spirosoma soli</name>
    <dbReference type="NCBI Taxonomy" id="1770529"/>
    <lineage>
        <taxon>Bacteria</taxon>
        <taxon>Pseudomonadati</taxon>
        <taxon>Bacteroidota</taxon>
        <taxon>Cytophagia</taxon>
        <taxon>Cytophagales</taxon>
        <taxon>Cytophagaceae</taxon>
        <taxon>Spirosoma</taxon>
    </lineage>
</organism>
<name>A0ABW5LYP0_9BACT</name>
<keyword evidence="3" id="KW-1185">Reference proteome</keyword>
<protein>
    <submittedName>
        <fullName evidence="2">Uncharacterized protein</fullName>
    </submittedName>
</protein>
<accession>A0ABW5LYP0</accession>
<gene>
    <name evidence="2" type="ORF">ACFSUS_04570</name>
</gene>